<evidence type="ECO:0000256" key="1">
    <source>
        <dbReference type="SAM" id="MobiDB-lite"/>
    </source>
</evidence>
<protein>
    <submittedName>
        <fullName evidence="2">Uncharacterized protein</fullName>
    </submittedName>
</protein>
<name>A0ABN7S7Y4_THEXY</name>
<gene>
    <name evidence="2" type="primary">txxe 3160</name>
    <name evidence="2" type="ORF">TXXE_16535</name>
</gene>
<accession>A0ABN7S7Y4</accession>
<feature type="region of interest" description="Disordered" evidence="1">
    <location>
        <begin position="1"/>
        <end position="35"/>
    </location>
</feature>
<organism evidence="2 3">
    <name type="scientific">Thermobacillus xylanilyticus</name>
    <dbReference type="NCBI Taxonomy" id="76633"/>
    <lineage>
        <taxon>Bacteria</taxon>
        <taxon>Bacillati</taxon>
        <taxon>Bacillota</taxon>
        <taxon>Bacilli</taxon>
        <taxon>Bacillales</taxon>
        <taxon>Paenibacillaceae</taxon>
        <taxon>Thermobacillus</taxon>
    </lineage>
</organism>
<evidence type="ECO:0000313" key="2">
    <source>
        <dbReference type="EMBL" id="CAG5091814.1"/>
    </source>
</evidence>
<dbReference type="EMBL" id="CAJRAY010000083">
    <property type="protein sequence ID" value="CAG5091814.1"/>
    <property type="molecule type" value="Genomic_DNA"/>
</dbReference>
<sequence length="35" mass="3692">MSGAGRGAADALKAARGKARCRLTHGKARQWPDAR</sequence>
<dbReference type="Proteomes" id="UP000681526">
    <property type="component" value="Unassembled WGS sequence"/>
</dbReference>
<comment type="caution">
    <text evidence="2">The sequence shown here is derived from an EMBL/GenBank/DDBJ whole genome shotgun (WGS) entry which is preliminary data.</text>
</comment>
<evidence type="ECO:0000313" key="3">
    <source>
        <dbReference type="Proteomes" id="UP000681526"/>
    </source>
</evidence>
<proteinExistence type="predicted"/>
<reference evidence="2 3" key="1">
    <citation type="submission" date="2021-04" db="EMBL/GenBank/DDBJ databases">
        <authorList>
            <person name="Rakotoarivonina H."/>
        </authorList>
    </citation>
    <scope>NUCLEOTIDE SEQUENCE [LARGE SCALE GENOMIC DNA]</scope>
    <source>
        <strain evidence="2 3">XE</strain>
    </source>
</reference>
<keyword evidence="3" id="KW-1185">Reference proteome</keyword>
<feature type="compositionally biased region" description="Basic residues" evidence="1">
    <location>
        <begin position="15"/>
        <end position="28"/>
    </location>
</feature>